<organism evidence="2 3">
    <name type="scientific">Candidatus Cryosericum terrychapinii</name>
    <dbReference type="NCBI Taxonomy" id="2290919"/>
    <lineage>
        <taxon>Bacteria</taxon>
        <taxon>Pseudomonadati</taxon>
        <taxon>Caldisericota/Cryosericota group</taxon>
        <taxon>Candidatus Cryosericota</taxon>
        <taxon>Candidatus Cryosericia</taxon>
        <taxon>Candidatus Cryosericales</taxon>
        <taxon>Candidatus Cryosericaceae</taxon>
        <taxon>Candidatus Cryosericum</taxon>
    </lineage>
</organism>
<gene>
    <name evidence="2" type="ORF">SMC7_04885</name>
</gene>
<evidence type="ECO:0000256" key="1">
    <source>
        <dbReference type="SAM" id="MobiDB-lite"/>
    </source>
</evidence>
<dbReference type="RefSeq" id="WP_119089223.1">
    <property type="nucleotide sequence ID" value="NZ_QXIS01000030.1"/>
</dbReference>
<dbReference type="EMBL" id="QXIS01000030">
    <property type="protein sequence ID" value="RIE05961.1"/>
    <property type="molecule type" value="Genomic_DNA"/>
</dbReference>
<keyword evidence="3" id="KW-1185">Reference proteome</keyword>
<evidence type="ECO:0000313" key="2">
    <source>
        <dbReference type="EMBL" id="RIE05961.1"/>
    </source>
</evidence>
<feature type="region of interest" description="Disordered" evidence="1">
    <location>
        <begin position="193"/>
        <end position="219"/>
    </location>
</feature>
<dbReference type="OrthoDB" id="9798679at2"/>
<protein>
    <submittedName>
        <fullName evidence="2">Uncharacterized protein</fullName>
    </submittedName>
</protein>
<dbReference type="Proteomes" id="UP000266328">
    <property type="component" value="Unassembled WGS sequence"/>
</dbReference>
<comment type="caution">
    <text evidence="2">The sequence shown here is derived from an EMBL/GenBank/DDBJ whole genome shotgun (WGS) entry which is preliminary data.</text>
</comment>
<reference evidence="2 3" key="1">
    <citation type="submission" date="2018-09" db="EMBL/GenBank/DDBJ databases">
        <title>Discovery and Ecogenomic Context for Candidatus Cryosericales, a Global Caldiserica Order Active in Thawing Permafrost.</title>
        <authorList>
            <person name="Martinez M.A."/>
            <person name="Woodcroft B.J."/>
            <person name="Ignacio Espinoza J.C."/>
            <person name="Zayed A."/>
            <person name="Singleton C.M."/>
            <person name="Boyd J."/>
            <person name="Li Y.-F."/>
            <person name="Purvine S."/>
            <person name="Maughan H."/>
            <person name="Hodgkins S.B."/>
            <person name="Anderson D."/>
            <person name="Sederholm M."/>
            <person name="Temperton B."/>
            <person name="Saleska S.R."/>
            <person name="Tyson G.W."/>
            <person name="Rich V.I."/>
        </authorList>
    </citation>
    <scope>NUCLEOTIDE SEQUENCE [LARGE SCALE GENOMIC DNA]</scope>
    <source>
        <strain evidence="2 3">SMC7</strain>
    </source>
</reference>
<name>A0A398D3C0_9BACT</name>
<accession>A0A398D3C0</accession>
<dbReference type="AlphaFoldDB" id="A0A398D3C0"/>
<sequence>MQIEMAWRDERVNVFALSGVSMGIRLEPQLFVCKKRPIGHRGPFVLDPRKGRPRFQLSQLGATAQETANQTEYVLSYLAEVDSYLHIPVTYDVFAGLCAEGWFSLWNPSAPLAYFEDLHDGYLALMRVSRLDAEIPEQLLEHGRSGANFVYYLDPPVTVQKLHPVLRPDMYERRKGDLKAFLSGHNWLLGEEGPTASGELETESLFDASELPERPARRK</sequence>
<evidence type="ECO:0000313" key="3">
    <source>
        <dbReference type="Proteomes" id="UP000266328"/>
    </source>
</evidence>
<proteinExistence type="predicted"/>